<feature type="compositionally biased region" description="Pro residues" evidence="6">
    <location>
        <begin position="77"/>
        <end position="105"/>
    </location>
</feature>
<feature type="compositionally biased region" description="Polar residues" evidence="6">
    <location>
        <begin position="127"/>
        <end position="143"/>
    </location>
</feature>
<proteinExistence type="predicted"/>
<feature type="compositionally biased region" description="Low complexity" evidence="6">
    <location>
        <begin position="19"/>
        <end position="66"/>
    </location>
</feature>
<reference evidence="8" key="2">
    <citation type="submission" date="2025-09" db="UniProtKB">
        <authorList>
            <consortium name="Ensembl"/>
        </authorList>
    </citation>
    <scope>IDENTIFICATION</scope>
</reference>
<feature type="region of interest" description="Disordered" evidence="6">
    <location>
        <begin position="1"/>
        <end position="178"/>
    </location>
</feature>
<protein>
    <recommendedName>
        <fullName evidence="7">F-box/LRR-repeat protein 15-like leucin rich repeat domain-containing protein</fullName>
    </recommendedName>
</protein>
<dbReference type="InterPro" id="IPR032675">
    <property type="entry name" value="LRR_dom_sf"/>
</dbReference>
<organism evidence="8 9">
    <name type="scientific">Lynx canadensis</name>
    <name type="common">Canada lynx</name>
    <name type="synonym">Felis canadensis</name>
    <dbReference type="NCBI Taxonomy" id="61383"/>
    <lineage>
        <taxon>Eukaryota</taxon>
        <taxon>Metazoa</taxon>
        <taxon>Chordata</taxon>
        <taxon>Craniata</taxon>
        <taxon>Vertebrata</taxon>
        <taxon>Euteleostomi</taxon>
        <taxon>Mammalia</taxon>
        <taxon>Eutheria</taxon>
        <taxon>Laurasiatheria</taxon>
        <taxon>Carnivora</taxon>
        <taxon>Feliformia</taxon>
        <taxon>Felidae</taxon>
        <taxon>Felinae</taxon>
        <taxon>Lynx</taxon>
    </lineage>
</organism>
<reference evidence="8" key="1">
    <citation type="submission" date="2025-08" db="UniProtKB">
        <authorList>
            <consortium name="Ensembl"/>
        </authorList>
    </citation>
    <scope>IDENTIFICATION</scope>
</reference>
<evidence type="ECO:0000256" key="3">
    <source>
        <dbReference type="ARBA" id="ARBA00022490"/>
    </source>
</evidence>
<evidence type="ECO:0000256" key="4">
    <source>
        <dbReference type="ARBA" id="ARBA00022737"/>
    </source>
</evidence>
<evidence type="ECO:0000256" key="1">
    <source>
        <dbReference type="ARBA" id="ARBA00004496"/>
    </source>
</evidence>
<feature type="compositionally biased region" description="Basic and acidic residues" evidence="6">
    <location>
        <begin position="115"/>
        <end position="125"/>
    </location>
</feature>
<accession>A0A667GTE5</accession>
<evidence type="ECO:0000259" key="7">
    <source>
        <dbReference type="Pfam" id="PF25372"/>
    </source>
</evidence>
<sequence>AADGATDGAVRRGARARSRQAPGPALGRRAAPTRPEPGAAAPAAPAAARQPGLPGASAAAPGWPAPLRRRSGEPGARAPPPSGYRPLPASNPAPSPAVYPSPPSARPGTPGKRPTLREVLSKGEYRVSTQRARGVSPGSQGANSEGRLLPGNNSNGAERQRPPRPRDQLKVEVPPCPQVGPQIPRAALAWLLRDAEGLQELALAPCHEWLSDEDLVPVLTRNPQLRSVALAGCGQLSRRALGALAEGCPRLQRLSLAHCDWVDGLALRGLADRCPALEELDLTACRQLKDEAIVYLAQRRGAGLRSLSLAVNANVGDTAVQELARNCPELEHLDLTGCLRVGSDGVRCLGLGLVGWEEGNHFLSLWFRDGVQLPKGRTVVSGVFLLPRHPHSDQERSLGLPRPENP</sequence>
<evidence type="ECO:0000313" key="9">
    <source>
        <dbReference type="Proteomes" id="UP000472241"/>
    </source>
</evidence>
<dbReference type="Proteomes" id="UP000472241">
    <property type="component" value="Unplaced"/>
</dbReference>
<keyword evidence="9" id="KW-1185">Reference proteome</keyword>
<dbReference type="InterPro" id="IPR006553">
    <property type="entry name" value="Leu-rich_rpt_Cys-con_subtyp"/>
</dbReference>
<evidence type="ECO:0000313" key="8">
    <source>
        <dbReference type="Ensembl" id="ENSLCNP00005016844.1"/>
    </source>
</evidence>
<dbReference type="SMART" id="SM00367">
    <property type="entry name" value="LRR_CC"/>
    <property type="match status" value="5"/>
</dbReference>
<dbReference type="GO" id="GO:0031146">
    <property type="term" value="P:SCF-dependent proteasomal ubiquitin-dependent protein catabolic process"/>
    <property type="evidence" value="ECO:0007669"/>
    <property type="project" value="TreeGrafter"/>
</dbReference>
<evidence type="ECO:0000256" key="6">
    <source>
        <dbReference type="SAM" id="MobiDB-lite"/>
    </source>
</evidence>
<keyword evidence="3" id="KW-0963">Cytoplasm</keyword>
<dbReference type="Ensembl" id="ENSLCNT00005018904.1">
    <property type="protein sequence ID" value="ENSLCNP00005016844.1"/>
    <property type="gene ID" value="ENSLCNG00005011098.1"/>
</dbReference>
<comment type="subcellular location">
    <subcellularLocation>
        <location evidence="1">Cytoplasm</location>
    </subcellularLocation>
</comment>
<dbReference type="GO" id="GO:0019005">
    <property type="term" value="C:SCF ubiquitin ligase complex"/>
    <property type="evidence" value="ECO:0007669"/>
    <property type="project" value="TreeGrafter"/>
</dbReference>
<dbReference type="Gene3D" id="3.80.10.10">
    <property type="entry name" value="Ribonuclease Inhibitor"/>
    <property type="match status" value="1"/>
</dbReference>
<dbReference type="SUPFAM" id="SSF52047">
    <property type="entry name" value="RNI-like"/>
    <property type="match status" value="1"/>
</dbReference>
<dbReference type="PANTHER" id="PTHR13318">
    <property type="entry name" value="PARTNER OF PAIRED, ISOFORM B-RELATED"/>
    <property type="match status" value="1"/>
</dbReference>
<feature type="compositionally biased region" description="Basic and acidic residues" evidence="6">
    <location>
        <begin position="158"/>
        <end position="170"/>
    </location>
</feature>
<dbReference type="PANTHER" id="PTHR13318:SF179">
    <property type="entry name" value="F-BOX_LRR-REPEAT PROTEIN 15"/>
    <property type="match status" value="1"/>
</dbReference>
<dbReference type="InterPro" id="IPR057207">
    <property type="entry name" value="FBXL15_LRR"/>
</dbReference>
<comment type="pathway">
    <text evidence="2">Protein modification; protein ubiquitination.</text>
</comment>
<keyword evidence="4" id="KW-0677">Repeat</keyword>
<feature type="domain" description="F-box/LRR-repeat protein 15-like leucin rich repeat" evidence="7">
    <location>
        <begin position="198"/>
        <end position="351"/>
    </location>
</feature>
<evidence type="ECO:0000256" key="2">
    <source>
        <dbReference type="ARBA" id="ARBA00004906"/>
    </source>
</evidence>
<gene>
    <name evidence="8" type="primary">FBXL15</name>
</gene>
<name>A0A667GTE5_LYNCA</name>
<dbReference type="Pfam" id="PF25372">
    <property type="entry name" value="DUF7885"/>
    <property type="match status" value="1"/>
</dbReference>
<dbReference type="AlphaFoldDB" id="A0A667GTE5"/>
<evidence type="ECO:0000256" key="5">
    <source>
        <dbReference type="ARBA" id="ARBA00022786"/>
    </source>
</evidence>
<dbReference type="GO" id="GO:0005737">
    <property type="term" value="C:cytoplasm"/>
    <property type="evidence" value="ECO:0007669"/>
    <property type="project" value="UniProtKB-SubCell"/>
</dbReference>
<keyword evidence="5" id="KW-0833">Ubl conjugation pathway</keyword>